<name>A0ACB6S880_9PLEO</name>
<dbReference type="Proteomes" id="UP000799754">
    <property type="component" value="Unassembled WGS sequence"/>
</dbReference>
<keyword evidence="2" id="KW-1185">Reference proteome</keyword>
<dbReference type="EMBL" id="MU006710">
    <property type="protein sequence ID" value="KAF2629424.1"/>
    <property type="molecule type" value="Genomic_DNA"/>
</dbReference>
<comment type="caution">
    <text evidence="1">The sequence shown here is derived from an EMBL/GenBank/DDBJ whole genome shotgun (WGS) entry which is preliminary data.</text>
</comment>
<evidence type="ECO:0000313" key="2">
    <source>
        <dbReference type="Proteomes" id="UP000799754"/>
    </source>
</evidence>
<evidence type="ECO:0000313" key="1">
    <source>
        <dbReference type="EMBL" id="KAF2629424.1"/>
    </source>
</evidence>
<reference evidence="1" key="1">
    <citation type="journal article" date="2020" name="Stud. Mycol.">
        <title>101 Dothideomycetes genomes: a test case for predicting lifestyles and emergence of pathogens.</title>
        <authorList>
            <person name="Haridas S."/>
            <person name="Albert R."/>
            <person name="Binder M."/>
            <person name="Bloem J."/>
            <person name="Labutti K."/>
            <person name="Salamov A."/>
            <person name="Andreopoulos B."/>
            <person name="Baker S."/>
            <person name="Barry K."/>
            <person name="Bills G."/>
            <person name="Bluhm B."/>
            <person name="Cannon C."/>
            <person name="Castanera R."/>
            <person name="Culley D."/>
            <person name="Daum C."/>
            <person name="Ezra D."/>
            <person name="Gonzalez J."/>
            <person name="Henrissat B."/>
            <person name="Kuo A."/>
            <person name="Liang C."/>
            <person name="Lipzen A."/>
            <person name="Lutzoni F."/>
            <person name="Magnuson J."/>
            <person name="Mondo S."/>
            <person name="Nolan M."/>
            <person name="Ohm R."/>
            <person name="Pangilinan J."/>
            <person name="Park H.-J."/>
            <person name="Ramirez L."/>
            <person name="Alfaro M."/>
            <person name="Sun H."/>
            <person name="Tritt A."/>
            <person name="Yoshinaga Y."/>
            <person name="Zwiers L.-H."/>
            <person name="Turgeon B."/>
            <person name="Goodwin S."/>
            <person name="Spatafora J."/>
            <person name="Crous P."/>
            <person name="Grigoriev I."/>
        </authorList>
    </citation>
    <scope>NUCLEOTIDE SEQUENCE</scope>
    <source>
        <strain evidence="1">CBS 525.71</strain>
    </source>
</reference>
<accession>A0ACB6S880</accession>
<protein>
    <submittedName>
        <fullName evidence="1">Uncharacterized protein</fullName>
    </submittedName>
</protein>
<sequence>MTVTVIHHQLPNHRFLLLGAHIEVLATNVEVPLQVVAFLAPEYGTPYVAPLALVTYNEAQKSCLRLATTEAVEVFMPDIMWVPAFQVIGTVEDRLALVSLAILYAADKEFEFVEHRVPVIVWCRVHLAKMVKRDGTKKREAEHVLQLKRAQAQMVNQAVSVDQAEQTSQPAAKRARLDNVSSNDAALIPAPFCASSCTCQPTTEPQWPAHKRTGAPARAAVCMVEPEHRSLEDDG</sequence>
<organism evidence="1 2">
    <name type="scientific">Macroventuria anomochaeta</name>
    <dbReference type="NCBI Taxonomy" id="301207"/>
    <lineage>
        <taxon>Eukaryota</taxon>
        <taxon>Fungi</taxon>
        <taxon>Dikarya</taxon>
        <taxon>Ascomycota</taxon>
        <taxon>Pezizomycotina</taxon>
        <taxon>Dothideomycetes</taxon>
        <taxon>Pleosporomycetidae</taxon>
        <taxon>Pleosporales</taxon>
        <taxon>Pleosporineae</taxon>
        <taxon>Didymellaceae</taxon>
        <taxon>Macroventuria</taxon>
    </lineage>
</organism>
<gene>
    <name evidence="1" type="ORF">BU25DRAFT_21779</name>
</gene>
<proteinExistence type="predicted"/>